<accession>A0A9Q0S9T7</accession>
<dbReference type="Proteomes" id="UP001151699">
    <property type="component" value="Chromosome A"/>
</dbReference>
<evidence type="ECO:0000256" key="1">
    <source>
        <dbReference type="SAM" id="MobiDB-lite"/>
    </source>
</evidence>
<feature type="compositionally biased region" description="Polar residues" evidence="1">
    <location>
        <begin position="64"/>
        <end position="73"/>
    </location>
</feature>
<sequence>MDAKNSLEELKKVFTKFRSVADHINMLQASMNLSMGTKQNEDSEVQQNSSLNGGAINKSFEINGGSSASISLN</sequence>
<dbReference type="AlphaFoldDB" id="A0A9Q0S9T7"/>
<dbReference type="EMBL" id="WJQU01000001">
    <property type="protein sequence ID" value="KAJ6648655.1"/>
    <property type="molecule type" value="Genomic_DNA"/>
</dbReference>
<gene>
    <name evidence="2" type="ORF">Bhyg_03886</name>
</gene>
<name>A0A9Q0S9T7_9DIPT</name>
<evidence type="ECO:0000313" key="3">
    <source>
        <dbReference type="Proteomes" id="UP001151699"/>
    </source>
</evidence>
<comment type="caution">
    <text evidence="2">The sequence shown here is derived from an EMBL/GenBank/DDBJ whole genome shotgun (WGS) entry which is preliminary data.</text>
</comment>
<feature type="non-terminal residue" evidence="2">
    <location>
        <position position="1"/>
    </location>
</feature>
<keyword evidence="3" id="KW-1185">Reference proteome</keyword>
<proteinExistence type="predicted"/>
<evidence type="ECO:0000313" key="2">
    <source>
        <dbReference type="EMBL" id="KAJ6648655.1"/>
    </source>
</evidence>
<organism evidence="2 3">
    <name type="scientific">Pseudolycoriella hygida</name>
    <dbReference type="NCBI Taxonomy" id="35572"/>
    <lineage>
        <taxon>Eukaryota</taxon>
        <taxon>Metazoa</taxon>
        <taxon>Ecdysozoa</taxon>
        <taxon>Arthropoda</taxon>
        <taxon>Hexapoda</taxon>
        <taxon>Insecta</taxon>
        <taxon>Pterygota</taxon>
        <taxon>Neoptera</taxon>
        <taxon>Endopterygota</taxon>
        <taxon>Diptera</taxon>
        <taxon>Nematocera</taxon>
        <taxon>Sciaroidea</taxon>
        <taxon>Sciaridae</taxon>
        <taxon>Pseudolycoriella</taxon>
    </lineage>
</organism>
<reference evidence="2" key="1">
    <citation type="submission" date="2022-07" db="EMBL/GenBank/DDBJ databases">
        <authorList>
            <person name="Trinca V."/>
            <person name="Uliana J.V.C."/>
            <person name="Torres T.T."/>
            <person name="Ward R.J."/>
            <person name="Monesi N."/>
        </authorList>
    </citation>
    <scope>NUCLEOTIDE SEQUENCE</scope>
    <source>
        <strain evidence="2">HSMRA1968</strain>
        <tissue evidence="2">Whole embryos</tissue>
    </source>
</reference>
<protein>
    <submittedName>
        <fullName evidence="2">Uncharacterized protein</fullName>
    </submittedName>
</protein>
<feature type="region of interest" description="Disordered" evidence="1">
    <location>
        <begin position="33"/>
        <end position="73"/>
    </location>
</feature>